<evidence type="ECO:0000256" key="1">
    <source>
        <dbReference type="SAM" id="SignalP"/>
    </source>
</evidence>
<evidence type="ECO:0000313" key="3">
    <source>
        <dbReference type="Proteomes" id="UP000294543"/>
    </source>
</evidence>
<comment type="caution">
    <text evidence="2">The sequence shown here is derived from an EMBL/GenBank/DDBJ whole genome shotgun (WGS) entry which is preliminary data.</text>
</comment>
<keyword evidence="1" id="KW-0732">Signal</keyword>
<protein>
    <recommendedName>
        <fullName evidence="4">Spore-associated protein A</fullName>
    </recommendedName>
</protein>
<sequence>MNVLARTKFTAVASAAVLAAGIVSTIAVPASAAAVGPCGSGYKLVGTYNISKDGQKFGVLEVRWNAGTGKNCALAYGSGSNYGRADYKAVRIRSSDKTSWADTDWGNFSKYAGPVYVAAKNKCIDVSAHVEGRSGKKGFVYKRDVHCG</sequence>
<name>A0A4R4X058_9ACTN</name>
<dbReference type="RefSeq" id="WP_132506757.1">
    <property type="nucleotide sequence ID" value="NZ_SMKP01000018.1"/>
</dbReference>
<reference evidence="2 3" key="1">
    <citation type="submission" date="2019-03" db="EMBL/GenBank/DDBJ databases">
        <title>Draft genome sequences of novel Actinobacteria.</title>
        <authorList>
            <person name="Sahin N."/>
            <person name="Ay H."/>
            <person name="Saygin H."/>
        </authorList>
    </citation>
    <scope>NUCLEOTIDE SEQUENCE [LARGE SCALE GENOMIC DNA]</scope>
    <source>
        <strain evidence="2 3">KC712</strain>
    </source>
</reference>
<keyword evidence="3" id="KW-1185">Reference proteome</keyword>
<dbReference type="EMBL" id="SMKP01000018">
    <property type="protein sequence ID" value="TDD23412.1"/>
    <property type="molecule type" value="Genomic_DNA"/>
</dbReference>
<dbReference type="AlphaFoldDB" id="A0A4R4X058"/>
<organism evidence="2 3">
    <name type="scientific">Nonomuraea diastatica</name>
    <dbReference type="NCBI Taxonomy" id="1848329"/>
    <lineage>
        <taxon>Bacteria</taxon>
        <taxon>Bacillati</taxon>
        <taxon>Actinomycetota</taxon>
        <taxon>Actinomycetes</taxon>
        <taxon>Streptosporangiales</taxon>
        <taxon>Streptosporangiaceae</taxon>
        <taxon>Nonomuraea</taxon>
    </lineage>
</organism>
<gene>
    <name evidence="2" type="ORF">E1294_09145</name>
</gene>
<accession>A0A4R4X058</accession>
<feature type="chain" id="PRO_5020391183" description="Spore-associated protein A" evidence="1">
    <location>
        <begin position="33"/>
        <end position="148"/>
    </location>
</feature>
<feature type="signal peptide" evidence="1">
    <location>
        <begin position="1"/>
        <end position="32"/>
    </location>
</feature>
<proteinExistence type="predicted"/>
<dbReference type="Proteomes" id="UP000294543">
    <property type="component" value="Unassembled WGS sequence"/>
</dbReference>
<dbReference type="OrthoDB" id="1099523at2"/>
<evidence type="ECO:0008006" key="4">
    <source>
        <dbReference type="Google" id="ProtNLM"/>
    </source>
</evidence>
<evidence type="ECO:0000313" key="2">
    <source>
        <dbReference type="EMBL" id="TDD23412.1"/>
    </source>
</evidence>